<keyword evidence="1" id="KW-0732">Signal</keyword>
<feature type="signal peptide" evidence="1">
    <location>
        <begin position="1"/>
        <end position="23"/>
    </location>
</feature>
<reference evidence="3" key="2">
    <citation type="submission" date="2015-08" db="UniProtKB">
        <authorList>
            <consortium name="WormBaseParasite"/>
        </authorList>
    </citation>
    <scope>IDENTIFICATION</scope>
</reference>
<dbReference type="WBParaSite" id="SVE_1955000.1">
    <property type="protein sequence ID" value="SVE_1955000.1"/>
    <property type="gene ID" value="SVE_1955000"/>
</dbReference>
<evidence type="ECO:0000256" key="1">
    <source>
        <dbReference type="SAM" id="SignalP"/>
    </source>
</evidence>
<organism evidence="2 3">
    <name type="scientific">Strongyloides venezuelensis</name>
    <name type="common">Threadworm</name>
    <dbReference type="NCBI Taxonomy" id="75913"/>
    <lineage>
        <taxon>Eukaryota</taxon>
        <taxon>Metazoa</taxon>
        <taxon>Ecdysozoa</taxon>
        <taxon>Nematoda</taxon>
        <taxon>Chromadorea</taxon>
        <taxon>Rhabditida</taxon>
        <taxon>Tylenchina</taxon>
        <taxon>Panagrolaimomorpha</taxon>
        <taxon>Strongyloidoidea</taxon>
        <taxon>Strongyloididae</taxon>
        <taxon>Strongyloides</taxon>
    </lineage>
</organism>
<reference evidence="2" key="1">
    <citation type="submission" date="2014-07" db="EMBL/GenBank/DDBJ databases">
        <authorList>
            <person name="Martin A.A"/>
            <person name="De Silva N."/>
        </authorList>
    </citation>
    <scope>NUCLEOTIDE SEQUENCE</scope>
</reference>
<name>A0A0K0G490_STRVS</name>
<evidence type="ECO:0000313" key="2">
    <source>
        <dbReference type="Proteomes" id="UP000035680"/>
    </source>
</evidence>
<sequence>MIENFAKNIVILILIIYPPPSSATGGELKLHMSPNETLTINKIYNVTIHIPVFVYSKNDTIESRVYELYRKEGVEYFKNLKLPIAIIGLGDILKGSSFEFFIISKVEEYQGVKKNISIEKKKKVKNEIKKVAYYAKKIINSTEYKKSIQYFKYGEEKFKELDFVYMEDVLGLDVMYYIASNVHMRYPRELYLLCGESINERPTCRDTFTYLDNLK</sequence>
<keyword evidence="2" id="KW-1185">Reference proteome</keyword>
<dbReference type="Proteomes" id="UP000035680">
    <property type="component" value="Unassembled WGS sequence"/>
</dbReference>
<proteinExistence type="predicted"/>
<feature type="chain" id="PRO_5005330484" evidence="1">
    <location>
        <begin position="24"/>
        <end position="215"/>
    </location>
</feature>
<protein>
    <submittedName>
        <fullName evidence="3">Uncharacterized protein</fullName>
    </submittedName>
</protein>
<accession>A0A0K0G490</accession>
<dbReference type="AlphaFoldDB" id="A0A0K0G490"/>
<evidence type="ECO:0000313" key="3">
    <source>
        <dbReference type="WBParaSite" id="SVE_1955000.1"/>
    </source>
</evidence>